<evidence type="ECO:0000313" key="12">
    <source>
        <dbReference type="Proteomes" id="UP000035680"/>
    </source>
</evidence>
<feature type="transmembrane region" description="Helical" evidence="10">
    <location>
        <begin position="109"/>
        <end position="129"/>
    </location>
</feature>
<dbReference type="Proteomes" id="UP000035680">
    <property type="component" value="Unassembled WGS sequence"/>
</dbReference>
<organism evidence="12 13">
    <name type="scientific">Strongyloides venezuelensis</name>
    <name type="common">Threadworm</name>
    <dbReference type="NCBI Taxonomy" id="75913"/>
    <lineage>
        <taxon>Eukaryota</taxon>
        <taxon>Metazoa</taxon>
        <taxon>Ecdysozoa</taxon>
        <taxon>Nematoda</taxon>
        <taxon>Chromadorea</taxon>
        <taxon>Rhabditida</taxon>
        <taxon>Tylenchina</taxon>
        <taxon>Panagrolaimomorpha</taxon>
        <taxon>Strongyloidoidea</taxon>
        <taxon>Strongyloididae</taxon>
        <taxon>Strongyloides</taxon>
    </lineage>
</organism>
<evidence type="ECO:0000256" key="8">
    <source>
        <dbReference type="ARBA" id="ARBA00023136"/>
    </source>
</evidence>
<dbReference type="InterPro" id="IPR028055">
    <property type="entry name" value="YidC/Oxa/ALB_C"/>
</dbReference>
<comment type="subcellular location">
    <subcellularLocation>
        <location evidence="9">Membrane</location>
        <topology evidence="9">Multi-pass membrane protein</topology>
    </subcellularLocation>
    <subcellularLocation>
        <location evidence="1">Mitochondrion inner membrane</location>
        <topology evidence="1">Multi-pass membrane protein</topology>
    </subcellularLocation>
</comment>
<name>A0A0K0F5W6_STRVS</name>
<dbReference type="PANTHER" id="PTHR12428">
    <property type="entry name" value="OXA1"/>
    <property type="match status" value="1"/>
</dbReference>
<dbReference type="PANTHER" id="PTHR12428:SF66">
    <property type="entry name" value="MITOCHONDRIAL INNER MEMBRANE PROTEIN OXA1L"/>
    <property type="match status" value="1"/>
</dbReference>
<feature type="transmembrane region" description="Helical" evidence="10">
    <location>
        <begin position="299"/>
        <end position="315"/>
    </location>
</feature>
<evidence type="ECO:0000256" key="4">
    <source>
        <dbReference type="ARBA" id="ARBA00022792"/>
    </source>
</evidence>
<accession>A0A0K0F5W6</accession>
<protein>
    <submittedName>
        <fullName evidence="13">Mitochondrial inner membrane protein OXA1L (inferred by orthology to a human protein)</fullName>
    </submittedName>
</protein>
<dbReference type="Pfam" id="PF02096">
    <property type="entry name" value="60KD_IMP"/>
    <property type="match status" value="1"/>
</dbReference>
<evidence type="ECO:0000256" key="3">
    <source>
        <dbReference type="ARBA" id="ARBA00022692"/>
    </source>
</evidence>
<evidence type="ECO:0000256" key="1">
    <source>
        <dbReference type="ARBA" id="ARBA00004448"/>
    </source>
</evidence>
<proteinExistence type="inferred from homology"/>
<evidence type="ECO:0000256" key="5">
    <source>
        <dbReference type="ARBA" id="ARBA00022946"/>
    </source>
</evidence>
<evidence type="ECO:0000256" key="7">
    <source>
        <dbReference type="ARBA" id="ARBA00023128"/>
    </source>
</evidence>
<feature type="domain" description="Membrane insertase YidC/Oxa/ALB C-terminal" evidence="11">
    <location>
        <begin position="111"/>
        <end position="301"/>
    </location>
</feature>
<dbReference type="AlphaFoldDB" id="A0A0K0F5W6"/>
<keyword evidence="12" id="KW-1185">Reference proteome</keyword>
<reference evidence="13" key="2">
    <citation type="submission" date="2015-08" db="UniProtKB">
        <authorList>
            <consortium name="WormBaseParasite"/>
        </authorList>
    </citation>
    <scope>IDENTIFICATION</scope>
</reference>
<evidence type="ECO:0000256" key="2">
    <source>
        <dbReference type="ARBA" id="ARBA00009877"/>
    </source>
</evidence>
<dbReference type="STRING" id="75913.A0A0K0F5W6"/>
<comment type="similarity">
    <text evidence="2 9">Belongs to the OXA1/ALB3/YidC family.</text>
</comment>
<reference evidence="12" key="1">
    <citation type="submission" date="2014-07" db="EMBL/GenBank/DDBJ databases">
        <authorList>
            <person name="Martin A.A"/>
            <person name="De Silva N."/>
        </authorList>
    </citation>
    <scope>NUCLEOTIDE SEQUENCE</scope>
</reference>
<dbReference type="InterPro" id="IPR001708">
    <property type="entry name" value="YidC/ALB3/OXA1/COX18"/>
</dbReference>
<feature type="transmembrane region" description="Helical" evidence="10">
    <location>
        <begin position="268"/>
        <end position="293"/>
    </location>
</feature>
<evidence type="ECO:0000256" key="10">
    <source>
        <dbReference type="SAM" id="Phobius"/>
    </source>
</evidence>
<keyword evidence="3 9" id="KW-0812">Transmembrane</keyword>
<evidence type="ECO:0000259" key="11">
    <source>
        <dbReference type="Pfam" id="PF02096"/>
    </source>
</evidence>
<keyword evidence="4" id="KW-0999">Mitochondrion inner membrane</keyword>
<dbReference type="GO" id="GO:0032977">
    <property type="term" value="F:membrane insertase activity"/>
    <property type="evidence" value="ECO:0007669"/>
    <property type="project" value="InterPro"/>
</dbReference>
<dbReference type="WBParaSite" id="SVE_0420900.1">
    <property type="protein sequence ID" value="SVE_0420900.1"/>
    <property type="gene ID" value="SVE_0420900"/>
</dbReference>
<dbReference type="CDD" id="cd20069">
    <property type="entry name" value="5TM_Oxa1-like"/>
    <property type="match status" value="1"/>
</dbReference>
<sequence>MLHFSRNGGRFFSNTVYRSLTQYPTLDRKTSVLNIVQCRGIGTKDIFTSEPLKNFTVPDAPLHPLPTKSLTEMLAEKQSILSEMGLFEWYKPTGYIRYAMEYCHLSFDIPWWGAIAATTITLRLLLFYVQVLTQRNVAIQSHYRDEMTEFQRRMRNAQLENDFRSLQLILLEQNTFMKEKGIKQSKQLFLMLANSSIFMSQFWAVKKFVTLSYPGFETGGLLWLQDLTIPDPLYVLQIATSLTTYGVLKHGSEVSTDIEQIGKRTKYLLLFGLPATSFVVNCFFPSAIGIYWLTSNCMSLIYIALFKIGAVRGFLKIPNKAPPTETQKTKHLVKGIFELFSSPKGEVPINEIRKRDMENFEKASKRAPIKKK</sequence>
<keyword evidence="6 10" id="KW-1133">Transmembrane helix</keyword>
<dbReference type="GO" id="GO:0005743">
    <property type="term" value="C:mitochondrial inner membrane"/>
    <property type="evidence" value="ECO:0007669"/>
    <property type="project" value="UniProtKB-SubCell"/>
</dbReference>
<keyword evidence="8 10" id="KW-0472">Membrane</keyword>
<dbReference type="GO" id="GO:0032979">
    <property type="term" value="P:protein insertion into mitochondrial inner membrane from matrix"/>
    <property type="evidence" value="ECO:0007669"/>
    <property type="project" value="TreeGrafter"/>
</dbReference>
<keyword evidence="7" id="KW-0496">Mitochondrion</keyword>
<evidence type="ECO:0000256" key="6">
    <source>
        <dbReference type="ARBA" id="ARBA00022989"/>
    </source>
</evidence>
<evidence type="ECO:0000256" key="9">
    <source>
        <dbReference type="RuleBase" id="RU003945"/>
    </source>
</evidence>
<evidence type="ECO:0000313" key="13">
    <source>
        <dbReference type="WBParaSite" id="SVE_0420900.1"/>
    </source>
</evidence>
<keyword evidence="5" id="KW-0809">Transit peptide</keyword>